<evidence type="ECO:0000313" key="1">
    <source>
        <dbReference type="EMBL" id="MER2996668.1"/>
    </source>
</evidence>
<proteinExistence type="predicted"/>
<evidence type="ECO:0000313" key="2">
    <source>
        <dbReference type="Proteomes" id="UP001476807"/>
    </source>
</evidence>
<dbReference type="EMBL" id="JBEOKT010000003">
    <property type="protein sequence ID" value="MER2996668.1"/>
    <property type="molecule type" value="Genomic_DNA"/>
</dbReference>
<organism evidence="1 2">
    <name type="scientific">Pontibacter populi</name>
    <dbReference type="NCBI Taxonomy" id="890055"/>
    <lineage>
        <taxon>Bacteria</taxon>
        <taxon>Pseudomonadati</taxon>
        <taxon>Bacteroidota</taxon>
        <taxon>Cytophagia</taxon>
        <taxon>Cytophagales</taxon>
        <taxon>Hymenobacteraceae</taxon>
        <taxon>Pontibacter</taxon>
    </lineage>
</organism>
<protein>
    <recommendedName>
        <fullName evidence="3">STAS/SEC14 domain-containing protein</fullName>
    </recommendedName>
</protein>
<evidence type="ECO:0008006" key="3">
    <source>
        <dbReference type="Google" id="ProtNLM"/>
    </source>
</evidence>
<gene>
    <name evidence="1" type="ORF">ABS362_03875</name>
</gene>
<reference evidence="1 2" key="1">
    <citation type="submission" date="2024-06" db="EMBL/GenBank/DDBJ databases">
        <title>Pontibacter populi HYL7-15.</title>
        <authorList>
            <person name="Kim M.K."/>
        </authorList>
    </citation>
    <scope>NUCLEOTIDE SEQUENCE [LARGE SCALE GENOMIC DNA]</scope>
    <source>
        <strain evidence="1 2">HYL7-15</strain>
    </source>
</reference>
<name>A0ABV1RQK8_9BACT</name>
<keyword evidence="2" id="KW-1185">Reference proteome</keyword>
<accession>A0ABV1RQK8</accession>
<comment type="caution">
    <text evidence="1">The sequence shown here is derived from an EMBL/GenBank/DDBJ whole genome shotgun (WGS) entry which is preliminary data.</text>
</comment>
<dbReference type="Proteomes" id="UP001476807">
    <property type="component" value="Unassembled WGS sequence"/>
</dbReference>
<dbReference type="RefSeq" id="WP_350410984.1">
    <property type="nucleotide sequence ID" value="NZ_JBEOKT010000003.1"/>
</dbReference>
<sequence length="137" mass="15554">MVLFESSIVKLVYDPATDIIEVAYPDLHTYLLPEIKYTIDVMVDIIKSYDIKKLMLDSSRTAIAVSDEESREVATYLAKGIATTRVQKVARLQSPTQEVETVAQNNIKSLEQTQLLPFQLQNFSDRTDAITWLKENA</sequence>